<comment type="caution">
    <text evidence="3">The sequence shown here is derived from an EMBL/GenBank/DDBJ whole genome shotgun (WGS) entry which is preliminary data.</text>
</comment>
<dbReference type="InterPro" id="IPR011990">
    <property type="entry name" value="TPR-like_helical_dom_sf"/>
</dbReference>
<evidence type="ECO:0000313" key="3">
    <source>
        <dbReference type="EMBL" id="KAG5512881.1"/>
    </source>
</evidence>
<organism evidence="3 4">
    <name type="scientific">Rhododendron griersonianum</name>
    <dbReference type="NCBI Taxonomy" id="479676"/>
    <lineage>
        <taxon>Eukaryota</taxon>
        <taxon>Viridiplantae</taxon>
        <taxon>Streptophyta</taxon>
        <taxon>Embryophyta</taxon>
        <taxon>Tracheophyta</taxon>
        <taxon>Spermatophyta</taxon>
        <taxon>Magnoliopsida</taxon>
        <taxon>eudicotyledons</taxon>
        <taxon>Gunneridae</taxon>
        <taxon>Pentapetalae</taxon>
        <taxon>asterids</taxon>
        <taxon>Ericales</taxon>
        <taxon>Ericaceae</taxon>
        <taxon>Ericoideae</taxon>
        <taxon>Rhodoreae</taxon>
        <taxon>Rhododendron</taxon>
    </lineage>
</organism>
<dbReference type="AlphaFoldDB" id="A0AAV6HIF7"/>
<dbReference type="EMBL" id="JACTNZ010000036">
    <property type="protein sequence ID" value="KAG5512881.1"/>
    <property type="molecule type" value="Genomic_DNA"/>
</dbReference>
<name>A0AAV6HIF7_9ERIC</name>
<keyword evidence="1" id="KW-0677">Repeat</keyword>
<sequence>MEMEPTPPMMAKKLWNTKGEKAIKEDEREDDQGRQSTRRSRKTIDKTIKEDRWWIASTMTRFKISMYAKCGEVDDARKLFDEMPEKDVVT</sequence>
<evidence type="ECO:0000256" key="2">
    <source>
        <dbReference type="SAM" id="MobiDB-lite"/>
    </source>
</evidence>
<evidence type="ECO:0000256" key="1">
    <source>
        <dbReference type="ARBA" id="ARBA00022737"/>
    </source>
</evidence>
<dbReference type="Proteomes" id="UP000823749">
    <property type="component" value="Unassembled WGS sequence"/>
</dbReference>
<dbReference type="Pfam" id="PF01535">
    <property type="entry name" value="PPR"/>
    <property type="match status" value="1"/>
</dbReference>
<gene>
    <name evidence="3" type="ORF">RHGRI_038705</name>
</gene>
<dbReference type="Gene3D" id="1.25.40.10">
    <property type="entry name" value="Tetratricopeptide repeat domain"/>
    <property type="match status" value="1"/>
</dbReference>
<keyword evidence="4" id="KW-1185">Reference proteome</keyword>
<evidence type="ECO:0000313" key="4">
    <source>
        <dbReference type="Proteomes" id="UP000823749"/>
    </source>
</evidence>
<accession>A0AAV6HIF7</accession>
<dbReference type="NCBIfam" id="TIGR00756">
    <property type="entry name" value="PPR"/>
    <property type="match status" value="1"/>
</dbReference>
<reference evidence="3" key="1">
    <citation type="submission" date="2020-08" db="EMBL/GenBank/DDBJ databases">
        <title>Plant Genome Project.</title>
        <authorList>
            <person name="Zhang R.-G."/>
        </authorList>
    </citation>
    <scope>NUCLEOTIDE SEQUENCE</scope>
    <source>
        <strain evidence="3">WSP0</strain>
        <tissue evidence="3">Leaf</tissue>
    </source>
</reference>
<proteinExistence type="predicted"/>
<evidence type="ECO:0008006" key="5">
    <source>
        <dbReference type="Google" id="ProtNLM"/>
    </source>
</evidence>
<feature type="region of interest" description="Disordered" evidence="2">
    <location>
        <begin position="1"/>
        <end position="43"/>
    </location>
</feature>
<protein>
    <recommendedName>
        <fullName evidence="5">Pentatricopeptide repeat-containing protein</fullName>
    </recommendedName>
</protein>
<dbReference type="InterPro" id="IPR002885">
    <property type="entry name" value="PPR_rpt"/>
</dbReference>